<dbReference type="EMBL" id="JADJNC010000037">
    <property type="protein sequence ID" value="MBK7424606.1"/>
    <property type="molecule type" value="Genomic_DNA"/>
</dbReference>
<evidence type="ECO:0000256" key="1">
    <source>
        <dbReference type="SAM" id="MobiDB-lite"/>
    </source>
</evidence>
<sequence length="84" mass="9433">MNLWKTIHRKLIDEPIERLVGWPSFASGSLSEKNTSDGPASGNGTASDEWRSTAEDMATNRYGSGFWWWPTANQIGDDDGFWPK</sequence>
<accession>A0A9D7I8R3</accession>
<organism evidence="2 3">
    <name type="scientific">Candidatus Propionivibrio dominans</name>
    <dbReference type="NCBI Taxonomy" id="2954373"/>
    <lineage>
        <taxon>Bacteria</taxon>
        <taxon>Pseudomonadati</taxon>
        <taxon>Pseudomonadota</taxon>
        <taxon>Betaproteobacteria</taxon>
        <taxon>Rhodocyclales</taxon>
        <taxon>Rhodocyclaceae</taxon>
        <taxon>Propionivibrio</taxon>
    </lineage>
</organism>
<evidence type="ECO:0000313" key="2">
    <source>
        <dbReference type="EMBL" id="MBK7424606.1"/>
    </source>
</evidence>
<gene>
    <name evidence="2" type="ORF">IPJ48_16810</name>
</gene>
<dbReference type="Proteomes" id="UP000886602">
    <property type="component" value="Unassembled WGS sequence"/>
</dbReference>
<evidence type="ECO:0000313" key="3">
    <source>
        <dbReference type="Proteomes" id="UP000886602"/>
    </source>
</evidence>
<proteinExistence type="predicted"/>
<reference evidence="2" key="1">
    <citation type="submission" date="2020-10" db="EMBL/GenBank/DDBJ databases">
        <title>Connecting structure to function with the recovery of over 1000 high-quality activated sludge metagenome-assembled genomes encoding full-length rRNA genes using long-read sequencing.</title>
        <authorList>
            <person name="Singleton C.M."/>
            <person name="Petriglieri F."/>
            <person name="Kristensen J.M."/>
            <person name="Kirkegaard R.H."/>
            <person name="Michaelsen T.Y."/>
            <person name="Andersen M.H."/>
            <person name="Karst S.M."/>
            <person name="Dueholm M.S."/>
            <person name="Nielsen P.H."/>
            <person name="Albertsen M."/>
        </authorList>
    </citation>
    <scope>NUCLEOTIDE SEQUENCE</scope>
    <source>
        <strain evidence="2">EsbW_18-Q3-R4-48_MAXAC.044</strain>
    </source>
</reference>
<protein>
    <submittedName>
        <fullName evidence="2">Uncharacterized protein</fullName>
    </submittedName>
</protein>
<dbReference type="AlphaFoldDB" id="A0A9D7I8R3"/>
<feature type="region of interest" description="Disordered" evidence="1">
    <location>
        <begin position="28"/>
        <end position="54"/>
    </location>
</feature>
<name>A0A9D7I8R3_9RHOO</name>
<feature type="compositionally biased region" description="Polar residues" evidence="1">
    <location>
        <begin position="28"/>
        <end position="46"/>
    </location>
</feature>
<comment type="caution">
    <text evidence="2">The sequence shown here is derived from an EMBL/GenBank/DDBJ whole genome shotgun (WGS) entry which is preliminary data.</text>
</comment>